<dbReference type="PROSITE" id="PS51721">
    <property type="entry name" value="G_CP"/>
    <property type="match status" value="1"/>
</dbReference>
<dbReference type="PROSITE" id="PS50936">
    <property type="entry name" value="ENGC_GTPASE"/>
    <property type="match status" value="1"/>
</dbReference>
<gene>
    <name evidence="10" type="primary">rsgA</name>
    <name evidence="14" type="ORF">ADN01_10280</name>
    <name evidence="13" type="ORF">LSAC_03256</name>
</gene>
<keyword evidence="9 10" id="KW-0342">GTP-binding</keyword>
<feature type="domain" description="CP-type G" evidence="12">
    <location>
        <begin position="81"/>
        <end position="239"/>
    </location>
</feature>
<keyword evidence="6 10" id="KW-0378">Hydrolase</keyword>
<dbReference type="OrthoDB" id="9809485at2"/>
<dbReference type="PANTHER" id="PTHR32120:SF11">
    <property type="entry name" value="SMALL RIBOSOMAL SUBUNIT BIOGENESIS GTPASE RSGA 1, MITOCHONDRIAL-RELATED"/>
    <property type="match status" value="1"/>
</dbReference>
<protein>
    <recommendedName>
        <fullName evidence="10">Small ribosomal subunit biogenesis GTPase RsgA</fullName>
        <ecNumber evidence="10">3.6.1.-</ecNumber>
    </recommendedName>
</protein>
<evidence type="ECO:0000256" key="3">
    <source>
        <dbReference type="ARBA" id="ARBA00022723"/>
    </source>
</evidence>
<evidence type="ECO:0000256" key="6">
    <source>
        <dbReference type="ARBA" id="ARBA00022801"/>
    </source>
</evidence>
<dbReference type="InterPro" id="IPR031944">
    <property type="entry name" value="RsgA_N"/>
</dbReference>
<dbReference type="STRING" id="229921.ADN01_10280"/>
<evidence type="ECO:0000256" key="8">
    <source>
        <dbReference type="ARBA" id="ARBA00022884"/>
    </source>
</evidence>
<dbReference type="PANTHER" id="PTHR32120">
    <property type="entry name" value="SMALL RIBOSOMAL SUBUNIT BIOGENESIS GTPASE RSGA"/>
    <property type="match status" value="1"/>
</dbReference>
<keyword evidence="8 10" id="KW-0694">RNA-binding</keyword>
<feature type="binding site" evidence="10">
    <location>
        <position position="270"/>
    </location>
    <ligand>
        <name>Zn(2+)</name>
        <dbReference type="ChEBI" id="CHEBI:29105"/>
    </ligand>
</feature>
<dbReference type="InterPro" id="IPR012340">
    <property type="entry name" value="NA-bd_OB-fold"/>
</dbReference>
<dbReference type="NCBIfam" id="TIGR00157">
    <property type="entry name" value="ribosome small subunit-dependent GTPase A"/>
    <property type="match status" value="1"/>
</dbReference>
<dbReference type="GO" id="GO:0046872">
    <property type="term" value="F:metal ion binding"/>
    <property type="evidence" value="ECO:0007669"/>
    <property type="project" value="UniProtKB-KW"/>
</dbReference>
<proteinExistence type="inferred from homology"/>
<evidence type="ECO:0000256" key="9">
    <source>
        <dbReference type="ARBA" id="ARBA00023134"/>
    </source>
</evidence>
<organism evidence="13">
    <name type="scientific">Levilinea saccharolytica</name>
    <dbReference type="NCBI Taxonomy" id="229921"/>
    <lineage>
        <taxon>Bacteria</taxon>
        <taxon>Bacillati</taxon>
        <taxon>Chloroflexota</taxon>
        <taxon>Anaerolineae</taxon>
        <taxon>Anaerolineales</taxon>
        <taxon>Anaerolineaceae</taxon>
        <taxon>Levilinea</taxon>
    </lineage>
</organism>
<comment type="cofactor">
    <cofactor evidence="10">
        <name>Zn(2+)</name>
        <dbReference type="ChEBI" id="CHEBI:29105"/>
    </cofactor>
    <text evidence="10">Binds 1 zinc ion per subunit.</text>
</comment>
<evidence type="ECO:0000259" key="11">
    <source>
        <dbReference type="PROSITE" id="PS50936"/>
    </source>
</evidence>
<dbReference type="Pfam" id="PF03193">
    <property type="entry name" value="RsgA_GTPase"/>
    <property type="match status" value="1"/>
</dbReference>
<evidence type="ECO:0000313" key="14">
    <source>
        <dbReference type="EMBL" id="KPL80878.1"/>
    </source>
</evidence>
<evidence type="ECO:0000313" key="13">
    <source>
        <dbReference type="EMBL" id="GAP19354.1"/>
    </source>
</evidence>
<dbReference type="GO" id="GO:0005525">
    <property type="term" value="F:GTP binding"/>
    <property type="evidence" value="ECO:0007669"/>
    <property type="project" value="UniProtKB-UniRule"/>
</dbReference>
<feature type="binding site" evidence="10">
    <location>
        <begin position="181"/>
        <end position="189"/>
    </location>
    <ligand>
        <name>GTP</name>
        <dbReference type="ChEBI" id="CHEBI:37565"/>
    </ligand>
</feature>
<dbReference type="RefSeq" id="WP_062419640.1">
    <property type="nucleotide sequence ID" value="NZ_BBXZ01000173.1"/>
</dbReference>
<keyword evidence="15" id="KW-1185">Reference proteome</keyword>
<evidence type="ECO:0000256" key="7">
    <source>
        <dbReference type="ARBA" id="ARBA00022833"/>
    </source>
</evidence>
<keyword evidence="7 10" id="KW-0862">Zinc</keyword>
<dbReference type="SUPFAM" id="SSF52540">
    <property type="entry name" value="P-loop containing nucleoside triphosphate hydrolases"/>
    <property type="match status" value="1"/>
</dbReference>
<keyword evidence="2 10" id="KW-0690">Ribosome biogenesis</keyword>
<dbReference type="GO" id="GO:0003924">
    <property type="term" value="F:GTPase activity"/>
    <property type="evidence" value="ECO:0007669"/>
    <property type="project" value="UniProtKB-UniRule"/>
</dbReference>
<evidence type="ECO:0000256" key="2">
    <source>
        <dbReference type="ARBA" id="ARBA00022517"/>
    </source>
</evidence>
<feature type="binding site" evidence="10">
    <location>
        <position position="276"/>
    </location>
    <ligand>
        <name>Zn(2+)</name>
        <dbReference type="ChEBI" id="CHEBI:29105"/>
    </ligand>
</feature>
<dbReference type="Gene3D" id="3.40.50.300">
    <property type="entry name" value="P-loop containing nucleotide triphosphate hydrolases"/>
    <property type="match status" value="1"/>
</dbReference>
<dbReference type="HAMAP" id="MF_01820">
    <property type="entry name" value="GTPase_RsgA"/>
    <property type="match status" value="1"/>
</dbReference>
<dbReference type="Gene3D" id="1.10.40.50">
    <property type="entry name" value="Probable gtpase engc, domain 3"/>
    <property type="match status" value="1"/>
</dbReference>
<evidence type="ECO:0000256" key="4">
    <source>
        <dbReference type="ARBA" id="ARBA00022730"/>
    </source>
</evidence>
<evidence type="ECO:0000256" key="5">
    <source>
        <dbReference type="ARBA" id="ARBA00022741"/>
    </source>
</evidence>
<dbReference type="Pfam" id="PF16745">
    <property type="entry name" value="RsgA_N"/>
    <property type="match status" value="1"/>
</dbReference>
<dbReference type="InterPro" id="IPR030378">
    <property type="entry name" value="G_CP_dom"/>
</dbReference>
<reference evidence="14 15" key="2">
    <citation type="submission" date="2015-07" db="EMBL/GenBank/DDBJ databases">
        <title>Genome sequence of Levilinea saccharolytica DSM 16555.</title>
        <authorList>
            <person name="Hemp J."/>
            <person name="Ward L.M."/>
            <person name="Pace L.A."/>
            <person name="Fischer W.W."/>
        </authorList>
    </citation>
    <scope>NUCLEOTIDE SEQUENCE [LARGE SCALE GENOMIC DNA]</scope>
    <source>
        <strain evidence="14 15">KIBI-1</strain>
    </source>
</reference>
<sequence length="312" mass="34512">MKAEWIPGRVMRLQSGFYSVETGQGTFVCQVRGRVKRRRDRTDFIAIGDRVQVSLLPDGSGVIEQVEERRSALVRLDPRPGGDYRQILVANADQMGLVFACAHPTPHLRMLDRFLVICEKQSIPAFIVANKVDLVGMQAAREWFGRYEAVGYPVLYTSAAQGLGIDALHSRLQGRLTGLAGPSGVGKSSLLNAVQPELGLAVSEVSQFTQKGQHTTVVREMFALNGGGYVVDLPGLRSLALWDTQPEELDGYFPELRELVADCQYNDCTHQNESGCAVRRAVEDGAVHPERYISYLRMRFGDAEVPEEESEA</sequence>
<dbReference type="GO" id="GO:0005737">
    <property type="term" value="C:cytoplasm"/>
    <property type="evidence" value="ECO:0007669"/>
    <property type="project" value="UniProtKB-SubCell"/>
</dbReference>
<dbReference type="EMBL" id="LGCM01000038">
    <property type="protein sequence ID" value="KPL80878.1"/>
    <property type="molecule type" value="Genomic_DNA"/>
</dbReference>
<dbReference type="GO" id="GO:0042274">
    <property type="term" value="P:ribosomal small subunit biogenesis"/>
    <property type="evidence" value="ECO:0007669"/>
    <property type="project" value="UniProtKB-UniRule"/>
</dbReference>
<comment type="function">
    <text evidence="10">One of several proteins that assist in the late maturation steps of the functional core of the 30S ribosomal subunit. Helps release RbfA from mature subunits. May play a role in the assembly of ribosomal proteins into the subunit. Circularly permuted GTPase that catalyzes slow GTP hydrolysis, GTPase activity is stimulated by the 30S ribosomal subunit.</text>
</comment>
<evidence type="ECO:0000256" key="10">
    <source>
        <dbReference type="HAMAP-Rule" id="MF_01820"/>
    </source>
</evidence>
<dbReference type="GO" id="GO:0019843">
    <property type="term" value="F:rRNA binding"/>
    <property type="evidence" value="ECO:0007669"/>
    <property type="project" value="UniProtKB-KW"/>
</dbReference>
<keyword evidence="4 10" id="KW-0699">rRNA-binding</keyword>
<comment type="subcellular location">
    <subcellularLocation>
        <location evidence="10">Cytoplasm</location>
    </subcellularLocation>
</comment>
<dbReference type="EMBL" id="DF967975">
    <property type="protein sequence ID" value="GAP19354.1"/>
    <property type="molecule type" value="Genomic_DNA"/>
</dbReference>
<dbReference type="EC" id="3.6.1.-" evidence="10"/>
<comment type="subunit">
    <text evidence="10">Monomer. Associates with 30S ribosomal subunit, binds 16S rRNA.</text>
</comment>
<evidence type="ECO:0000259" key="12">
    <source>
        <dbReference type="PROSITE" id="PS51721"/>
    </source>
</evidence>
<dbReference type="InterPro" id="IPR010914">
    <property type="entry name" value="RsgA_GTPase_dom"/>
</dbReference>
<dbReference type="Gene3D" id="2.40.50.140">
    <property type="entry name" value="Nucleic acid-binding proteins"/>
    <property type="match status" value="1"/>
</dbReference>
<dbReference type="InterPro" id="IPR027417">
    <property type="entry name" value="P-loop_NTPase"/>
</dbReference>
<evidence type="ECO:0000313" key="15">
    <source>
        <dbReference type="Proteomes" id="UP000050501"/>
    </source>
</evidence>
<dbReference type="AlphaFoldDB" id="A0A0N0RD69"/>
<feature type="binding site" evidence="10">
    <location>
        <begin position="130"/>
        <end position="133"/>
    </location>
    <ligand>
        <name>GTP</name>
        <dbReference type="ChEBI" id="CHEBI:37565"/>
    </ligand>
</feature>
<comment type="similarity">
    <text evidence="10">Belongs to the TRAFAC class YlqF/YawG GTPase family. RsgA subfamily.</text>
</comment>
<feature type="domain" description="EngC GTPase" evidence="11">
    <location>
        <begin position="90"/>
        <end position="237"/>
    </location>
</feature>
<reference evidence="13" key="1">
    <citation type="journal article" date="2015" name="Genome Announc.">
        <title>Draft Genome Sequences of Anaerolinea thermolimosa IMO-1, Bellilinea caldifistulae GOMI-1, Leptolinea tardivitalis YMTK-2, Levilinea saccharolytica KIBI-1, Longilinea arvoryzae KOME-1, Previously Described as Members of the Class Anaerolineae (Chloroflexi).</title>
        <authorList>
            <person name="Matsuura N."/>
            <person name="Tourlousse M.D."/>
            <person name="Ohashi A."/>
            <person name="Hugenholtz P."/>
            <person name="Sekiguchi Y."/>
        </authorList>
    </citation>
    <scope>NUCLEOTIDE SEQUENCE</scope>
    <source>
        <strain evidence="13">KIBI-1</strain>
    </source>
</reference>
<dbReference type="Proteomes" id="UP000050501">
    <property type="component" value="Unassembled WGS sequence"/>
</dbReference>
<accession>A0A0N0RD69</accession>
<feature type="binding site" evidence="10">
    <location>
        <position position="263"/>
    </location>
    <ligand>
        <name>Zn(2+)</name>
        <dbReference type="ChEBI" id="CHEBI:29105"/>
    </ligand>
</feature>
<name>A0A0N0RD69_9CHLR</name>
<keyword evidence="3 10" id="KW-0479">Metal-binding</keyword>
<evidence type="ECO:0000256" key="1">
    <source>
        <dbReference type="ARBA" id="ARBA00022490"/>
    </source>
</evidence>
<dbReference type="SUPFAM" id="SSF50249">
    <property type="entry name" value="Nucleic acid-binding proteins"/>
    <property type="match status" value="1"/>
</dbReference>
<dbReference type="CDD" id="cd01854">
    <property type="entry name" value="YjeQ_EngC"/>
    <property type="match status" value="1"/>
</dbReference>
<feature type="binding site" evidence="10">
    <location>
        <position position="268"/>
    </location>
    <ligand>
        <name>Zn(2+)</name>
        <dbReference type="ChEBI" id="CHEBI:29105"/>
    </ligand>
</feature>
<keyword evidence="5 10" id="KW-0547">Nucleotide-binding</keyword>
<keyword evidence="1 10" id="KW-0963">Cytoplasm</keyword>
<dbReference type="InterPro" id="IPR004881">
    <property type="entry name" value="Ribosome_biogen_GTPase_RsgA"/>
</dbReference>